<dbReference type="AlphaFoldDB" id="A0AAN7PFU1"/>
<reference evidence="1 2" key="1">
    <citation type="journal article" date="2023" name="J. Hered.">
        <title>Chromosome-level genome of the wood stork (Mycteria americana) provides insight into avian chromosome evolution.</title>
        <authorList>
            <person name="Flamio R. Jr."/>
            <person name="Ramstad K.M."/>
        </authorList>
    </citation>
    <scope>NUCLEOTIDE SEQUENCE [LARGE SCALE GENOMIC DNA]</scope>
    <source>
        <strain evidence="1">JAX WOST 10</strain>
    </source>
</reference>
<name>A0AAN7PFU1_MYCAM</name>
<proteinExistence type="predicted"/>
<evidence type="ECO:0000313" key="1">
    <source>
        <dbReference type="EMBL" id="KAK4829870.1"/>
    </source>
</evidence>
<comment type="caution">
    <text evidence="1">The sequence shown here is derived from an EMBL/GenBank/DDBJ whole genome shotgun (WGS) entry which is preliminary data.</text>
</comment>
<accession>A0AAN7PFU1</accession>
<protein>
    <submittedName>
        <fullName evidence="1">Uncharacterized protein</fullName>
    </submittedName>
</protein>
<sequence length="124" mass="14465">MPLHVARGRELRINLQFTEHLLKITPRVWFNLVRGSVPRVLSFSRSTEALVLPVPLLPKRMACNDRTRGKGFKIQEGRFRLDVKKTFFTMRVVKHWHRLPREELDAPSLETLKVGLDRALSNLI</sequence>
<gene>
    <name evidence="1" type="ORF">QYF61_007262</name>
</gene>
<evidence type="ECO:0000313" key="2">
    <source>
        <dbReference type="Proteomes" id="UP001333110"/>
    </source>
</evidence>
<dbReference type="Proteomes" id="UP001333110">
    <property type="component" value="Unassembled WGS sequence"/>
</dbReference>
<organism evidence="1 2">
    <name type="scientific">Mycteria americana</name>
    <name type="common">Wood stork</name>
    <dbReference type="NCBI Taxonomy" id="33587"/>
    <lineage>
        <taxon>Eukaryota</taxon>
        <taxon>Metazoa</taxon>
        <taxon>Chordata</taxon>
        <taxon>Craniata</taxon>
        <taxon>Vertebrata</taxon>
        <taxon>Euteleostomi</taxon>
        <taxon>Archelosauria</taxon>
        <taxon>Archosauria</taxon>
        <taxon>Dinosauria</taxon>
        <taxon>Saurischia</taxon>
        <taxon>Theropoda</taxon>
        <taxon>Coelurosauria</taxon>
        <taxon>Aves</taxon>
        <taxon>Neognathae</taxon>
        <taxon>Neoaves</taxon>
        <taxon>Aequornithes</taxon>
        <taxon>Ciconiiformes</taxon>
        <taxon>Ciconiidae</taxon>
        <taxon>Mycteria</taxon>
    </lineage>
</organism>
<keyword evidence="2" id="KW-1185">Reference proteome</keyword>
<dbReference type="EMBL" id="JAUNZN010000001">
    <property type="protein sequence ID" value="KAK4829870.1"/>
    <property type="molecule type" value="Genomic_DNA"/>
</dbReference>